<evidence type="ECO:0000256" key="7">
    <source>
        <dbReference type="PIRSR" id="PIRSR602481-1"/>
    </source>
</evidence>
<keyword evidence="2" id="KW-0678">Repressor</keyword>
<evidence type="ECO:0000313" key="9">
    <source>
        <dbReference type="Proteomes" id="UP000254737"/>
    </source>
</evidence>
<feature type="binding site" evidence="7">
    <location>
        <position position="131"/>
    </location>
    <ligand>
        <name>Zn(2+)</name>
        <dbReference type="ChEBI" id="CHEBI:29105"/>
    </ligand>
</feature>
<dbReference type="GO" id="GO:0003700">
    <property type="term" value="F:DNA-binding transcription factor activity"/>
    <property type="evidence" value="ECO:0007669"/>
    <property type="project" value="InterPro"/>
</dbReference>
<protein>
    <submittedName>
        <fullName evidence="8">Ferric uptake regulator family</fullName>
    </submittedName>
</protein>
<dbReference type="PANTHER" id="PTHR33202">
    <property type="entry name" value="ZINC UPTAKE REGULATION PROTEIN"/>
    <property type="match status" value="1"/>
</dbReference>
<organism evidence="8 9">
    <name type="scientific">Empedobacter falsenii</name>
    <dbReference type="NCBI Taxonomy" id="343874"/>
    <lineage>
        <taxon>Bacteria</taxon>
        <taxon>Pseudomonadati</taxon>
        <taxon>Bacteroidota</taxon>
        <taxon>Flavobacteriia</taxon>
        <taxon>Flavobacteriales</taxon>
        <taxon>Weeksellaceae</taxon>
        <taxon>Empedobacter</taxon>
    </lineage>
</organism>
<keyword evidence="7" id="KW-0479">Metal-binding</keyword>
<dbReference type="GO" id="GO:0045892">
    <property type="term" value="P:negative regulation of DNA-templated transcription"/>
    <property type="evidence" value="ECO:0007669"/>
    <property type="project" value="TreeGrafter"/>
</dbReference>
<dbReference type="Gene3D" id="1.10.10.10">
    <property type="entry name" value="Winged helix-like DNA-binding domain superfamily/Winged helix DNA-binding domain"/>
    <property type="match status" value="1"/>
</dbReference>
<comment type="cofactor">
    <cofactor evidence="7">
        <name>Zn(2+)</name>
        <dbReference type="ChEBI" id="CHEBI:29105"/>
    </cofactor>
    <text evidence="7">Binds 1 zinc ion per subunit.</text>
</comment>
<dbReference type="GO" id="GO:0000976">
    <property type="term" value="F:transcription cis-regulatory region binding"/>
    <property type="evidence" value="ECO:0007669"/>
    <property type="project" value="TreeGrafter"/>
</dbReference>
<keyword evidence="3 7" id="KW-0862">Zinc</keyword>
<dbReference type="InterPro" id="IPR043135">
    <property type="entry name" value="Fur_C"/>
</dbReference>
<accession>A0A376G7Y2</accession>
<dbReference type="RefSeq" id="WP_115000102.1">
    <property type="nucleotide sequence ID" value="NZ_UFXS01000001.1"/>
</dbReference>
<name>A0A376G7Y2_9FLAO</name>
<keyword evidence="5" id="KW-0238">DNA-binding</keyword>
<dbReference type="SUPFAM" id="SSF46785">
    <property type="entry name" value="Winged helix' DNA-binding domain"/>
    <property type="match status" value="1"/>
</dbReference>
<dbReference type="Pfam" id="PF01475">
    <property type="entry name" value="FUR"/>
    <property type="match status" value="1"/>
</dbReference>
<dbReference type="EMBL" id="UFXS01000001">
    <property type="protein sequence ID" value="STD55860.1"/>
    <property type="molecule type" value="Genomic_DNA"/>
</dbReference>
<dbReference type="InterPro" id="IPR036388">
    <property type="entry name" value="WH-like_DNA-bd_sf"/>
</dbReference>
<dbReference type="Proteomes" id="UP000254737">
    <property type="component" value="Unassembled WGS sequence"/>
</dbReference>
<evidence type="ECO:0000256" key="5">
    <source>
        <dbReference type="ARBA" id="ARBA00023125"/>
    </source>
</evidence>
<dbReference type="PANTHER" id="PTHR33202:SF22">
    <property type="entry name" value="HYDROGEN PEROXIDE SENSITIVE REPRESSOR"/>
    <property type="match status" value="1"/>
</dbReference>
<keyword evidence="4" id="KW-0805">Transcription regulation</keyword>
<evidence type="ECO:0000256" key="2">
    <source>
        <dbReference type="ARBA" id="ARBA00022491"/>
    </source>
</evidence>
<feature type="binding site" evidence="7">
    <location>
        <position position="134"/>
    </location>
    <ligand>
        <name>Zn(2+)</name>
        <dbReference type="ChEBI" id="CHEBI:29105"/>
    </ligand>
</feature>
<evidence type="ECO:0000313" key="8">
    <source>
        <dbReference type="EMBL" id="STD55860.1"/>
    </source>
</evidence>
<proteinExistence type="inferred from homology"/>
<evidence type="ECO:0000256" key="6">
    <source>
        <dbReference type="ARBA" id="ARBA00023163"/>
    </source>
</evidence>
<feature type="binding site" evidence="7">
    <location>
        <position position="95"/>
    </location>
    <ligand>
        <name>Zn(2+)</name>
        <dbReference type="ChEBI" id="CHEBI:29105"/>
    </ligand>
</feature>
<evidence type="ECO:0000256" key="1">
    <source>
        <dbReference type="ARBA" id="ARBA00007957"/>
    </source>
</evidence>
<reference evidence="8 9" key="1">
    <citation type="submission" date="2018-06" db="EMBL/GenBank/DDBJ databases">
        <authorList>
            <consortium name="Pathogen Informatics"/>
            <person name="Doyle S."/>
        </authorList>
    </citation>
    <scope>NUCLEOTIDE SEQUENCE [LARGE SCALE GENOMIC DNA]</scope>
    <source>
        <strain evidence="8 9">NCTC13456</strain>
    </source>
</reference>
<dbReference type="InterPro" id="IPR036390">
    <property type="entry name" value="WH_DNA-bd_sf"/>
</dbReference>
<dbReference type="Gene3D" id="3.30.1490.190">
    <property type="match status" value="1"/>
</dbReference>
<keyword evidence="6" id="KW-0804">Transcription</keyword>
<dbReference type="GO" id="GO:1900376">
    <property type="term" value="P:regulation of secondary metabolite biosynthetic process"/>
    <property type="evidence" value="ECO:0007669"/>
    <property type="project" value="TreeGrafter"/>
</dbReference>
<dbReference type="AlphaFoldDB" id="A0A376G7Y2"/>
<evidence type="ECO:0000256" key="4">
    <source>
        <dbReference type="ARBA" id="ARBA00023015"/>
    </source>
</evidence>
<comment type="similarity">
    <text evidence="1">Belongs to the Fur family.</text>
</comment>
<evidence type="ECO:0000256" key="3">
    <source>
        <dbReference type="ARBA" id="ARBA00022833"/>
    </source>
</evidence>
<gene>
    <name evidence="8" type="ORF">NCTC13456_01840</name>
</gene>
<sequence length="147" mass="16847">MTELENVLQQRNIKPTAMRLLVVEKLLKQQYAVSHKELAEQFEKADSVTLFRTLKIFLEHKLIHTIDDGSGVVKYALCQSGCNCDLSELHTHFYCTDCKHTFCLTETEIPNIKIPQNFKLEGANLVLKGKCDRCSNNIPLNFAIRLH</sequence>
<dbReference type="GO" id="GO:0008270">
    <property type="term" value="F:zinc ion binding"/>
    <property type="evidence" value="ECO:0007669"/>
    <property type="project" value="TreeGrafter"/>
</dbReference>
<feature type="binding site" evidence="7">
    <location>
        <position position="98"/>
    </location>
    <ligand>
        <name>Zn(2+)</name>
        <dbReference type="ChEBI" id="CHEBI:29105"/>
    </ligand>
</feature>
<dbReference type="InterPro" id="IPR002481">
    <property type="entry name" value="FUR"/>
</dbReference>